<accession>A0A9P0FWL7</accession>
<dbReference type="InterPro" id="IPR029058">
    <property type="entry name" value="AB_hydrolase_fold"/>
</dbReference>
<dbReference type="CDD" id="cd00707">
    <property type="entry name" value="Pancreat_lipase_like"/>
    <property type="match status" value="1"/>
</dbReference>
<name>A0A9P0FWL7_CHRIL</name>
<feature type="chain" id="PRO_5040220129" description="Lipase domain-containing protein" evidence="5">
    <location>
        <begin position="19"/>
        <end position="373"/>
    </location>
</feature>
<protein>
    <recommendedName>
        <fullName evidence="6">Lipase domain-containing protein</fullName>
    </recommendedName>
</protein>
<feature type="domain" description="Lipase" evidence="6">
    <location>
        <begin position="76"/>
        <end position="345"/>
    </location>
</feature>
<sequence>MSKLFTFLTAVLVSLAPAEPGLIGNIISGVTNDLGTIKHVLDKTVVSIGSSQCKNLKWVLGFNSDNYDGSEPNFQELSLNFITDEVKFEYKLTAAAELLPKNQFFNASRPMIFYMHGFTDDPNKESYANIGQAFISQGNYNVVALDASSLIRWLYIRASTLVEFIGIELAKMLAALHANGLDPENIHLIGHSLGAHIAGFAGKTFQNLTGKLVGKISGLDPAGPCFSKLENDRRLSKDQAEFVFVMHTDSGVYGIDEQIGHADFYPNGGYQQPDCVFQTCSHSRTWQLYAESVVNMTAFVGVSCTDYAAFRDGKCDYGNTNFMGFLTSPCAEGKFFLQTNDKAPFGLGKEGVVYGDDRGALTKIINKLGILKK</sequence>
<dbReference type="GO" id="GO:0005615">
    <property type="term" value="C:extracellular space"/>
    <property type="evidence" value="ECO:0007669"/>
    <property type="project" value="TreeGrafter"/>
</dbReference>
<dbReference type="GO" id="GO:0017171">
    <property type="term" value="F:serine hydrolase activity"/>
    <property type="evidence" value="ECO:0007669"/>
    <property type="project" value="TreeGrafter"/>
</dbReference>
<evidence type="ECO:0000256" key="3">
    <source>
        <dbReference type="ARBA" id="ARBA00022525"/>
    </source>
</evidence>
<dbReference type="SUPFAM" id="SSF53474">
    <property type="entry name" value="alpha/beta-Hydrolases"/>
    <property type="match status" value="1"/>
</dbReference>
<keyword evidence="8" id="KW-1185">Reference proteome</keyword>
<evidence type="ECO:0000256" key="5">
    <source>
        <dbReference type="SAM" id="SignalP"/>
    </source>
</evidence>
<feature type="signal peptide" evidence="5">
    <location>
        <begin position="1"/>
        <end position="18"/>
    </location>
</feature>
<evidence type="ECO:0000256" key="2">
    <source>
        <dbReference type="ARBA" id="ARBA00010701"/>
    </source>
</evidence>
<reference evidence="7" key="1">
    <citation type="submission" date="2021-12" db="EMBL/GenBank/DDBJ databases">
        <authorList>
            <person name="King R."/>
        </authorList>
    </citation>
    <scope>NUCLEOTIDE SEQUENCE</scope>
</reference>
<gene>
    <name evidence="7" type="ORF">CINC_LOCUS7559</name>
</gene>
<comment type="similarity">
    <text evidence="2 4">Belongs to the AB hydrolase superfamily. Lipase family.</text>
</comment>
<dbReference type="Pfam" id="PF00151">
    <property type="entry name" value="Lipase"/>
    <property type="match status" value="1"/>
</dbReference>
<dbReference type="Proteomes" id="UP001154114">
    <property type="component" value="Chromosome 23"/>
</dbReference>
<dbReference type="InterPro" id="IPR013818">
    <property type="entry name" value="Lipase"/>
</dbReference>
<dbReference type="OrthoDB" id="199913at2759"/>
<dbReference type="InterPro" id="IPR033906">
    <property type="entry name" value="Lipase_N"/>
</dbReference>
<dbReference type="PANTHER" id="PTHR11610:SF173">
    <property type="entry name" value="LIPASE DOMAIN-CONTAINING PROTEIN-RELATED"/>
    <property type="match status" value="1"/>
</dbReference>
<evidence type="ECO:0000256" key="1">
    <source>
        <dbReference type="ARBA" id="ARBA00004613"/>
    </source>
</evidence>
<dbReference type="PRINTS" id="PR00821">
    <property type="entry name" value="TAGLIPASE"/>
</dbReference>
<dbReference type="GO" id="GO:0016042">
    <property type="term" value="P:lipid catabolic process"/>
    <property type="evidence" value="ECO:0007669"/>
    <property type="project" value="TreeGrafter"/>
</dbReference>
<keyword evidence="3" id="KW-0964">Secreted</keyword>
<evidence type="ECO:0000259" key="6">
    <source>
        <dbReference type="Pfam" id="PF00151"/>
    </source>
</evidence>
<dbReference type="InterPro" id="IPR000734">
    <property type="entry name" value="TAG_lipase"/>
</dbReference>
<dbReference type="GO" id="GO:0016298">
    <property type="term" value="F:lipase activity"/>
    <property type="evidence" value="ECO:0007669"/>
    <property type="project" value="InterPro"/>
</dbReference>
<keyword evidence="5" id="KW-0732">Signal</keyword>
<comment type="subcellular location">
    <subcellularLocation>
        <location evidence="1">Secreted</location>
    </subcellularLocation>
</comment>
<evidence type="ECO:0000313" key="8">
    <source>
        <dbReference type="Proteomes" id="UP001154114"/>
    </source>
</evidence>
<evidence type="ECO:0000313" key="7">
    <source>
        <dbReference type="EMBL" id="CAH0597089.1"/>
    </source>
</evidence>
<evidence type="ECO:0000256" key="4">
    <source>
        <dbReference type="RuleBase" id="RU004262"/>
    </source>
</evidence>
<dbReference type="PANTHER" id="PTHR11610">
    <property type="entry name" value="LIPASE"/>
    <property type="match status" value="1"/>
</dbReference>
<dbReference type="EMBL" id="LR824026">
    <property type="protein sequence ID" value="CAH0597089.1"/>
    <property type="molecule type" value="Genomic_DNA"/>
</dbReference>
<organism evidence="7 8">
    <name type="scientific">Chrysodeixis includens</name>
    <name type="common">Soybean looper</name>
    <name type="synonym">Pseudoplusia includens</name>
    <dbReference type="NCBI Taxonomy" id="689277"/>
    <lineage>
        <taxon>Eukaryota</taxon>
        <taxon>Metazoa</taxon>
        <taxon>Ecdysozoa</taxon>
        <taxon>Arthropoda</taxon>
        <taxon>Hexapoda</taxon>
        <taxon>Insecta</taxon>
        <taxon>Pterygota</taxon>
        <taxon>Neoptera</taxon>
        <taxon>Endopterygota</taxon>
        <taxon>Lepidoptera</taxon>
        <taxon>Glossata</taxon>
        <taxon>Ditrysia</taxon>
        <taxon>Noctuoidea</taxon>
        <taxon>Noctuidae</taxon>
        <taxon>Plusiinae</taxon>
        <taxon>Chrysodeixis</taxon>
    </lineage>
</organism>
<dbReference type="Gene3D" id="3.40.50.1820">
    <property type="entry name" value="alpha/beta hydrolase"/>
    <property type="match status" value="1"/>
</dbReference>
<proteinExistence type="inferred from homology"/>
<dbReference type="AlphaFoldDB" id="A0A9P0FWL7"/>